<dbReference type="GO" id="GO:0042956">
    <property type="term" value="P:maltodextrin transmembrane transport"/>
    <property type="evidence" value="ECO:0007669"/>
    <property type="project" value="TreeGrafter"/>
</dbReference>
<dbReference type="PANTHER" id="PTHR30061">
    <property type="entry name" value="MALTOSE-BINDING PERIPLASMIC PROTEIN"/>
    <property type="match status" value="1"/>
</dbReference>
<accession>A0A1G7TCZ7</accession>
<dbReference type="Pfam" id="PF01547">
    <property type="entry name" value="SBP_bac_1"/>
    <property type="match status" value="1"/>
</dbReference>
<dbReference type="GO" id="GO:0055052">
    <property type="term" value="C:ATP-binding cassette (ABC) transporter complex, substrate-binding subunit-containing"/>
    <property type="evidence" value="ECO:0007669"/>
    <property type="project" value="TreeGrafter"/>
</dbReference>
<keyword evidence="2" id="KW-0813">Transport</keyword>
<dbReference type="Proteomes" id="UP000198863">
    <property type="component" value="Unassembled WGS sequence"/>
</dbReference>
<dbReference type="GO" id="GO:0015768">
    <property type="term" value="P:maltose transport"/>
    <property type="evidence" value="ECO:0007669"/>
    <property type="project" value="TreeGrafter"/>
</dbReference>
<comment type="similarity">
    <text evidence="1">Belongs to the bacterial solute-binding protein 1 family.</text>
</comment>
<evidence type="ECO:0000256" key="3">
    <source>
        <dbReference type="ARBA" id="ARBA00022729"/>
    </source>
</evidence>
<dbReference type="OrthoDB" id="7918484at2"/>
<evidence type="ECO:0000256" key="2">
    <source>
        <dbReference type="ARBA" id="ARBA00022448"/>
    </source>
</evidence>
<dbReference type="GO" id="GO:1901982">
    <property type="term" value="F:maltose binding"/>
    <property type="evidence" value="ECO:0007669"/>
    <property type="project" value="TreeGrafter"/>
</dbReference>
<evidence type="ECO:0000313" key="6">
    <source>
        <dbReference type="Proteomes" id="UP000198863"/>
    </source>
</evidence>
<dbReference type="RefSeq" id="WP_091062676.1">
    <property type="nucleotide sequence ID" value="NZ_FNCF01000003.1"/>
</dbReference>
<evidence type="ECO:0000256" key="1">
    <source>
        <dbReference type="ARBA" id="ARBA00008520"/>
    </source>
</evidence>
<dbReference type="PANTHER" id="PTHR30061:SF50">
    <property type="entry name" value="MALTOSE_MALTODEXTRIN-BINDING PERIPLASMIC PROTEIN"/>
    <property type="match status" value="1"/>
</dbReference>
<dbReference type="AlphaFoldDB" id="A0A1G7TCZ7"/>
<feature type="chain" id="PRO_5011585948" evidence="4">
    <location>
        <begin position="17"/>
        <end position="435"/>
    </location>
</feature>
<dbReference type="CDD" id="cd13585">
    <property type="entry name" value="PBP2_TMBP_like"/>
    <property type="match status" value="1"/>
</dbReference>
<sequence>MQLSRRAFLAATGAVAAPLLLPGCGFVGGSGGSGGGTGAEGTLTFTTWGTDAELAGFRSAIEAFQQANEGATVELNAVPYEQMFTNIDAQLQAGNPPDIFRVPYYTFGAYAGAGQLLDLSSHLSDGVQDQFTETAWAAVQNGGSPFGLPHHTDTSAILYNKTLLDAAGVTDVPTSVDDAWSWDELGLVADRLKAGLPSGTYPFAYNWQGNGVTRWLSLLFQADGAFLDTDQRTPLIDSDAGRSAVEFSSSFFRNGWVPDTDTTTSSTYAADTWFSGTVAMVWSGAFQIPDADSTADFEWGVTYAPVGVRGGGDFGGNALVATQATGQPELAASFLEFVTAREQMQGFCQAASLLPTRPDLLDGSLSFDVRPETTDVFVGQAGQVQPQDAAQVASPSMSGIIPVLKTQLDAAFLGSQDAAATVTAMAQGIADATGA</sequence>
<dbReference type="InterPro" id="IPR006059">
    <property type="entry name" value="SBP"/>
</dbReference>
<dbReference type="SUPFAM" id="SSF53850">
    <property type="entry name" value="Periplasmic binding protein-like II"/>
    <property type="match status" value="1"/>
</dbReference>
<reference evidence="6" key="1">
    <citation type="submission" date="2016-10" db="EMBL/GenBank/DDBJ databases">
        <authorList>
            <person name="Varghese N."/>
            <person name="Submissions S."/>
        </authorList>
    </citation>
    <scope>NUCLEOTIDE SEQUENCE [LARGE SCALE GENOMIC DNA]</scope>
    <source>
        <strain evidence="6">DSM 44526</strain>
    </source>
</reference>
<keyword evidence="3 4" id="KW-0732">Signal</keyword>
<evidence type="ECO:0000313" key="5">
    <source>
        <dbReference type="EMBL" id="SDG32529.1"/>
    </source>
</evidence>
<protein>
    <submittedName>
        <fullName evidence="5">ABC-type glycerol-3-phosphate transport system, substrate-binding protein</fullName>
    </submittedName>
</protein>
<dbReference type="EMBL" id="FNCF01000003">
    <property type="protein sequence ID" value="SDG32529.1"/>
    <property type="molecule type" value="Genomic_DNA"/>
</dbReference>
<keyword evidence="6" id="KW-1185">Reference proteome</keyword>
<dbReference type="PROSITE" id="PS51318">
    <property type="entry name" value="TAT"/>
    <property type="match status" value="1"/>
</dbReference>
<dbReference type="Gene3D" id="3.40.190.10">
    <property type="entry name" value="Periplasmic binding protein-like II"/>
    <property type="match status" value="1"/>
</dbReference>
<proteinExistence type="inferred from homology"/>
<feature type="signal peptide" evidence="4">
    <location>
        <begin position="1"/>
        <end position="16"/>
    </location>
</feature>
<dbReference type="InterPro" id="IPR006311">
    <property type="entry name" value="TAT_signal"/>
</dbReference>
<organism evidence="5 6">
    <name type="scientific">Klenkia brasiliensis</name>
    <dbReference type="NCBI Taxonomy" id="333142"/>
    <lineage>
        <taxon>Bacteria</taxon>
        <taxon>Bacillati</taxon>
        <taxon>Actinomycetota</taxon>
        <taxon>Actinomycetes</taxon>
        <taxon>Geodermatophilales</taxon>
        <taxon>Geodermatophilaceae</taxon>
        <taxon>Klenkia</taxon>
    </lineage>
</organism>
<gene>
    <name evidence="5" type="ORF">SAMN05660324_2394</name>
</gene>
<name>A0A1G7TCZ7_9ACTN</name>
<evidence type="ECO:0000256" key="4">
    <source>
        <dbReference type="SAM" id="SignalP"/>
    </source>
</evidence>